<reference evidence="1" key="1">
    <citation type="submission" date="2022-08" db="EMBL/GenBank/DDBJ databases">
        <title>Draft genome sequence of Lysinibacillus sp. strain KH24.</title>
        <authorList>
            <person name="Kanbe H."/>
            <person name="Itoh H."/>
        </authorList>
    </citation>
    <scope>NUCLEOTIDE SEQUENCE</scope>
    <source>
        <strain evidence="1">KH24</strain>
    </source>
</reference>
<protein>
    <submittedName>
        <fullName evidence="1">Uncharacterized protein</fullName>
    </submittedName>
</protein>
<evidence type="ECO:0000313" key="1">
    <source>
        <dbReference type="EMBL" id="GLC88079.1"/>
    </source>
</evidence>
<comment type="caution">
    <text evidence="1">The sequence shown here is derived from an EMBL/GenBank/DDBJ whole genome shotgun (WGS) entry which is preliminary data.</text>
</comment>
<organism evidence="1 2">
    <name type="scientific">Lysinibacillus piscis</name>
    <dbReference type="NCBI Taxonomy" id="2518931"/>
    <lineage>
        <taxon>Bacteria</taxon>
        <taxon>Bacillati</taxon>
        <taxon>Bacillota</taxon>
        <taxon>Bacilli</taxon>
        <taxon>Bacillales</taxon>
        <taxon>Bacillaceae</taxon>
        <taxon>Lysinibacillus</taxon>
    </lineage>
</organism>
<dbReference type="EMBL" id="BRZA01000001">
    <property type="protein sequence ID" value="GLC88079.1"/>
    <property type="molecule type" value="Genomic_DNA"/>
</dbReference>
<keyword evidence="2" id="KW-1185">Reference proteome</keyword>
<dbReference type="RefSeq" id="WP_264987792.1">
    <property type="nucleotide sequence ID" value="NZ_BRZA01000001.1"/>
</dbReference>
<sequence length="143" mass="16949">MSHVNRHLAHTLEQQHKRSVKGLFLKIETLNMNCTALRERLEPHIDFTLYEHAIDYVNQYISYTTILNLKFITNTQNLEIAVLHVLLLSHILENEAPHEFDYERSVLQGYIQEVLALNHHTESLFNNHQEKMMLYIAEKRQSL</sequence>
<name>A0ABQ5NIG9_9BACI</name>
<evidence type="ECO:0000313" key="2">
    <source>
        <dbReference type="Proteomes" id="UP001065593"/>
    </source>
</evidence>
<gene>
    <name evidence="1" type="ORF">LYSBPC_12060</name>
</gene>
<accession>A0ABQ5NIG9</accession>
<proteinExistence type="predicted"/>
<dbReference type="Proteomes" id="UP001065593">
    <property type="component" value="Unassembled WGS sequence"/>
</dbReference>